<dbReference type="InterPro" id="IPR017927">
    <property type="entry name" value="FAD-bd_FR_type"/>
</dbReference>
<dbReference type="InterPro" id="IPR050415">
    <property type="entry name" value="MRET"/>
</dbReference>
<keyword evidence="2" id="KW-0479">Metal-binding</keyword>
<feature type="domain" description="2Fe-2S ferredoxin-type" evidence="3">
    <location>
        <begin position="3"/>
        <end position="93"/>
    </location>
</feature>
<evidence type="ECO:0000256" key="2">
    <source>
        <dbReference type="ARBA" id="ARBA00022714"/>
    </source>
</evidence>
<dbReference type="InterPro" id="IPR006058">
    <property type="entry name" value="2Fe2S_fd_BS"/>
</dbReference>
<sequence length="361" mass="38909">MTKRVEIRQAGRTIAVPEGVTILDAALGQGIDYPHGCRSGRCGSCKSRLVSGAVELLEHSRFALSGEEKAHGLILACRATLVTDAAVAWLGDGDDAPSHPRRRLACRVRAIESVTHDIKVVRLVTEGTEPLAFTAGQYVRLTFPRVPTRDYSMANAPGGRELEFHIRRVPDGETSGHVHALLDVGDPVSLEGPFGAAYLREQHTGPILCVAGGSGLAPIKAIVEAAIANGMRQPIHIYFGARGERDLYLVDHFERLAQRHPNLTYTPVLTDAPVGTYRRGGFVTDAVASDLQDLDGWKAYVAGPPMMVEAAMLICMARGLRPDDLHADVFFTPGTTSAPGYAPVFKSYQTELLGGGNDEHR</sequence>
<dbReference type="Gene3D" id="3.10.20.30">
    <property type="match status" value="1"/>
</dbReference>
<dbReference type="Gene3D" id="2.40.30.10">
    <property type="entry name" value="Translation factors"/>
    <property type="match status" value="1"/>
</dbReference>
<comment type="cofactor">
    <cofactor evidence="1">
        <name>FAD</name>
        <dbReference type="ChEBI" id="CHEBI:57692"/>
    </cofactor>
</comment>
<evidence type="ECO:0000313" key="6">
    <source>
        <dbReference type="Proteomes" id="UP000321323"/>
    </source>
</evidence>
<dbReference type="InterPro" id="IPR012675">
    <property type="entry name" value="Beta-grasp_dom_sf"/>
</dbReference>
<dbReference type="PROSITE" id="PS51384">
    <property type="entry name" value="FAD_FR"/>
    <property type="match status" value="1"/>
</dbReference>
<dbReference type="EMBL" id="CP136508">
    <property type="protein sequence ID" value="WUR15352.1"/>
    <property type="molecule type" value="Genomic_DNA"/>
</dbReference>
<dbReference type="InterPro" id="IPR036010">
    <property type="entry name" value="2Fe-2S_ferredoxin-like_sf"/>
</dbReference>
<proteinExistence type="predicted"/>
<dbReference type="SUPFAM" id="SSF52343">
    <property type="entry name" value="Ferredoxin reductase-like, C-terminal NADP-linked domain"/>
    <property type="match status" value="1"/>
</dbReference>
<evidence type="ECO:0000259" key="4">
    <source>
        <dbReference type="PROSITE" id="PS51384"/>
    </source>
</evidence>
<dbReference type="CDD" id="cd00207">
    <property type="entry name" value="fer2"/>
    <property type="match status" value="1"/>
</dbReference>
<dbReference type="Proteomes" id="UP000321323">
    <property type="component" value="Chromosome"/>
</dbReference>
<dbReference type="Pfam" id="PF00970">
    <property type="entry name" value="FAD_binding_6"/>
    <property type="match status" value="1"/>
</dbReference>
<dbReference type="PROSITE" id="PS51085">
    <property type="entry name" value="2FE2S_FER_2"/>
    <property type="match status" value="1"/>
</dbReference>
<keyword evidence="2" id="KW-0001">2Fe-2S</keyword>
<dbReference type="PRINTS" id="PR00410">
    <property type="entry name" value="PHEHYDRXLASE"/>
</dbReference>
<keyword evidence="2" id="KW-0408">Iron</keyword>
<feature type="domain" description="FAD-binding FR-type" evidence="4">
    <location>
        <begin position="101"/>
        <end position="200"/>
    </location>
</feature>
<dbReference type="Pfam" id="PF00111">
    <property type="entry name" value="Fer2"/>
    <property type="match status" value="1"/>
</dbReference>
<dbReference type="Pfam" id="PF00175">
    <property type="entry name" value="NAD_binding_1"/>
    <property type="match status" value="1"/>
</dbReference>
<reference evidence="5 6" key="1">
    <citation type="journal article" date="2019" name="Int. J. Syst. Evol. Microbiol.">
        <title>The Draft Whole-Genome Sequence of the Antibiotic Producer Empedobacter haloabium ATCC 31962 Provides Indications for Its Taxonomic Reclassification.</title>
        <authorList>
            <person name="Miess H."/>
            <person name="Arlt P."/>
            <person name="Apel A.K."/>
            <person name="Weber T."/>
            <person name="Nieselt K."/>
            <person name="Hanssen F."/>
            <person name="Czemmel S."/>
            <person name="Nahnsen S."/>
            <person name="Gross H."/>
        </authorList>
    </citation>
    <scope>NUCLEOTIDE SEQUENCE [LARGE SCALE GENOMIC DNA]</scope>
    <source>
        <strain evidence="5 6">ATCC 31962</strain>
    </source>
</reference>
<dbReference type="PANTHER" id="PTHR47354">
    <property type="entry name" value="NADH OXIDOREDUCTASE HCR"/>
    <property type="match status" value="1"/>
</dbReference>
<keyword evidence="6" id="KW-1185">Reference proteome</keyword>
<dbReference type="InterPro" id="IPR017938">
    <property type="entry name" value="Riboflavin_synthase-like_b-brl"/>
</dbReference>
<keyword evidence="2" id="KW-0411">Iron-sulfur</keyword>
<evidence type="ECO:0000313" key="5">
    <source>
        <dbReference type="EMBL" id="WUR15352.1"/>
    </source>
</evidence>
<dbReference type="InterPro" id="IPR008333">
    <property type="entry name" value="Cbr1-like_FAD-bd_dom"/>
</dbReference>
<name>A0ABZ1URX2_9BURK</name>
<dbReference type="CDD" id="cd06187">
    <property type="entry name" value="O2ase_reductase_like"/>
    <property type="match status" value="1"/>
</dbReference>
<protein>
    <submittedName>
        <fullName evidence="5">2Fe-2S iron-sulfur cluster-binding protein</fullName>
    </submittedName>
</protein>
<dbReference type="SUPFAM" id="SSF54292">
    <property type="entry name" value="2Fe-2S ferredoxin-like"/>
    <property type="match status" value="1"/>
</dbReference>
<gene>
    <name evidence="5" type="ORF">E7V67_009695</name>
</gene>
<dbReference type="InterPro" id="IPR001433">
    <property type="entry name" value="OxRdtase_FAD/NAD-bd"/>
</dbReference>
<evidence type="ECO:0000256" key="1">
    <source>
        <dbReference type="ARBA" id="ARBA00001974"/>
    </source>
</evidence>
<organism evidence="5 6">
    <name type="scientific">[Empedobacter] haloabium</name>
    <dbReference type="NCBI Taxonomy" id="592317"/>
    <lineage>
        <taxon>Bacteria</taxon>
        <taxon>Pseudomonadati</taxon>
        <taxon>Pseudomonadota</taxon>
        <taxon>Betaproteobacteria</taxon>
        <taxon>Burkholderiales</taxon>
        <taxon>Oxalobacteraceae</taxon>
        <taxon>Telluria group</taxon>
        <taxon>Telluria group incertae sedis</taxon>
    </lineage>
</organism>
<accession>A0ABZ1URX2</accession>
<dbReference type="InterPro" id="IPR001041">
    <property type="entry name" value="2Fe-2S_ferredoxin-type"/>
</dbReference>
<evidence type="ECO:0000259" key="3">
    <source>
        <dbReference type="PROSITE" id="PS51085"/>
    </source>
</evidence>
<dbReference type="SUPFAM" id="SSF63380">
    <property type="entry name" value="Riboflavin synthase domain-like"/>
    <property type="match status" value="1"/>
</dbReference>
<dbReference type="Gene3D" id="3.40.50.80">
    <property type="entry name" value="Nucleotide-binding domain of ferredoxin-NADP reductase (FNR) module"/>
    <property type="match status" value="1"/>
</dbReference>
<dbReference type="PANTHER" id="PTHR47354:SF5">
    <property type="entry name" value="PROTEIN RFBI"/>
    <property type="match status" value="1"/>
</dbReference>
<dbReference type="InterPro" id="IPR039261">
    <property type="entry name" value="FNR_nucleotide-bd"/>
</dbReference>
<dbReference type="PROSITE" id="PS00197">
    <property type="entry name" value="2FE2S_FER_1"/>
    <property type="match status" value="1"/>
</dbReference>